<name>A0A7J6MDK1_PERCH</name>
<protein>
    <submittedName>
        <fullName evidence="1">Uncharacterized protein</fullName>
    </submittedName>
</protein>
<reference evidence="1 2" key="1">
    <citation type="submission" date="2020-04" db="EMBL/GenBank/DDBJ databases">
        <title>Perkinsus chesapeaki whole genome sequence.</title>
        <authorList>
            <person name="Bogema D.R."/>
        </authorList>
    </citation>
    <scope>NUCLEOTIDE SEQUENCE [LARGE SCALE GENOMIC DNA]</scope>
    <source>
        <strain evidence="1">ATCC PRA-425</strain>
    </source>
</reference>
<dbReference type="AlphaFoldDB" id="A0A7J6MDK1"/>
<evidence type="ECO:0000313" key="2">
    <source>
        <dbReference type="Proteomes" id="UP000591131"/>
    </source>
</evidence>
<comment type="caution">
    <text evidence="1">The sequence shown here is derived from an EMBL/GenBank/DDBJ whole genome shotgun (WGS) entry which is preliminary data.</text>
</comment>
<organism evidence="1 2">
    <name type="scientific">Perkinsus chesapeaki</name>
    <name type="common">Clam parasite</name>
    <name type="synonym">Perkinsus andrewsi</name>
    <dbReference type="NCBI Taxonomy" id="330153"/>
    <lineage>
        <taxon>Eukaryota</taxon>
        <taxon>Sar</taxon>
        <taxon>Alveolata</taxon>
        <taxon>Perkinsozoa</taxon>
        <taxon>Perkinsea</taxon>
        <taxon>Perkinsida</taxon>
        <taxon>Perkinsidae</taxon>
        <taxon>Perkinsus</taxon>
    </lineage>
</organism>
<dbReference type="EMBL" id="JAAPAO010000166">
    <property type="protein sequence ID" value="KAF4669672.1"/>
    <property type="molecule type" value="Genomic_DNA"/>
</dbReference>
<keyword evidence="2" id="KW-1185">Reference proteome</keyword>
<accession>A0A7J6MDK1</accession>
<dbReference type="Proteomes" id="UP000591131">
    <property type="component" value="Unassembled WGS sequence"/>
</dbReference>
<gene>
    <name evidence="1" type="ORF">FOL47_002418</name>
</gene>
<sequence>MIEASSPSKECMRRRLVLERHRLLEARHSESPLPFPWGREELRFAPSRPSVFYQGPRLLSVYPDGSFKLHGAGGLVYEGSAVLKNIGLMQLKLQTTILHKDSKLLAEMSQDETTFTLSWFPRHNPSSVILQHANGEIDVLEKVTNQNELAFLKSTRQLSISDRPTQGIVLLRTRQ</sequence>
<proteinExistence type="predicted"/>
<evidence type="ECO:0000313" key="1">
    <source>
        <dbReference type="EMBL" id="KAF4669672.1"/>
    </source>
</evidence>